<accession>A0A165M2Z0</accession>
<dbReference type="SUPFAM" id="SSF51905">
    <property type="entry name" value="FAD/NAD(P)-binding domain"/>
    <property type="match status" value="1"/>
</dbReference>
<keyword evidence="4" id="KW-1185">Reference proteome</keyword>
<dbReference type="Proteomes" id="UP000077266">
    <property type="component" value="Unassembled WGS sequence"/>
</dbReference>
<dbReference type="Pfam" id="PF01266">
    <property type="entry name" value="DAO"/>
    <property type="match status" value="1"/>
</dbReference>
<sequence>MSSPSQPAGLPVPNPSISFWHSEPNAFLVGHRTTPELPAEADIVIVGSGITGASAARFLAEDARAKGKSIVMLEAREACWGATGRNGGHCQVLPVARALDVTKFEVLNYNAVQSYIAENDIPCEWRSLNGCQAHFSIETFDAVRREVAALKERDPELGKIVTVVTNKDELAKHRVSKAVGCTLTSAAASLWPYKLVSFILERLVRSGALNLQTHTPVERLEPASSSSPLATLHTPRGSIRARAVILATNGYTSHLLPSFADLIVPVRGEMSSLLPPPGAPRLPNSYGLCGLPGQPAHRDDYLNQRPYEGVPNPAGHYMFGGGDGAAHHKTIGVWDDSIVDEGMASWLRKRLLEHMELGGETDGLDELQATHQWTGIMGFSRDNVPWVGAAAEGVWMSAGYSGHGMPNGTLCGKAVAELLLAHEQGMSAAEAEQHVVEKVGLPRSYLITKERLAQAREMPTVEQADATGTVGNHAVHGATAGESRWSS</sequence>
<dbReference type="AlphaFoldDB" id="A0A165M2Z0"/>
<dbReference type="EMBL" id="KV425916">
    <property type="protein sequence ID" value="KZV98694.1"/>
    <property type="molecule type" value="Genomic_DNA"/>
</dbReference>
<dbReference type="PANTHER" id="PTHR13847:SF129">
    <property type="entry name" value="FAD DEPENDENT OXIDOREDUCTASE"/>
    <property type="match status" value="1"/>
</dbReference>
<dbReference type="STRING" id="1314781.A0A165M2Z0"/>
<dbReference type="GO" id="GO:0005737">
    <property type="term" value="C:cytoplasm"/>
    <property type="evidence" value="ECO:0007669"/>
    <property type="project" value="TreeGrafter"/>
</dbReference>
<feature type="region of interest" description="Disordered" evidence="1">
    <location>
        <begin position="464"/>
        <end position="487"/>
    </location>
</feature>
<gene>
    <name evidence="3" type="ORF">EXIGLDRAFT_606736</name>
</gene>
<evidence type="ECO:0000259" key="2">
    <source>
        <dbReference type="Pfam" id="PF01266"/>
    </source>
</evidence>
<dbReference type="Gene3D" id="3.50.50.60">
    <property type="entry name" value="FAD/NAD(P)-binding domain"/>
    <property type="match status" value="1"/>
</dbReference>
<dbReference type="Gene3D" id="3.30.9.10">
    <property type="entry name" value="D-Amino Acid Oxidase, subunit A, domain 2"/>
    <property type="match status" value="1"/>
</dbReference>
<name>A0A165M2Z0_EXIGL</name>
<feature type="domain" description="FAD dependent oxidoreductase" evidence="2">
    <location>
        <begin position="42"/>
        <end position="418"/>
    </location>
</feature>
<reference evidence="3 4" key="1">
    <citation type="journal article" date="2016" name="Mol. Biol. Evol.">
        <title>Comparative Genomics of Early-Diverging Mushroom-Forming Fungi Provides Insights into the Origins of Lignocellulose Decay Capabilities.</title>
        <authorList>
            <person name="Nagy L.G."/>
            <person name="Riley R."/>
            <person name="Tritt A."/>
            <person name="Adam C."/>
            <person name="Daum C."/>
            <person name="Floudas D."/>
            <person name="Sun H."/>
            <person name="Yadav J.S."/>
            <person name="Pangilinan J."/>
            <person name="Larsson K.H."/>
            <person name="Matsuura K."/>
            <person name="Barry K."/>
            <person name="Labutti K."/>
            <person name="Kuo R."/>
            <person name="Ohm R.A."/>
            <person name="Bhattacharya S.S."/>
            <person name="Shirouzu T."/>
            <person name="Yoshinaga Y."/>
            <person name="Martin F.M."/>
            <person name="Grigoriev I.V."/>
            <person name="Hibbett D.S."/>
        </authorList>
    </citation>
    <scope>NUCLEOTIDE SEQUENCE [LARGE SCALE GENOMIC DNA]</scope>
    <source>
        <strain evidence="3 4">HHB12029</strain>
    </source>
</reference>
<evidence type="ECO:0000313" key="4">
    <source>
        <dbReference type="Proteomes" id="UP000077266"/>
    </source>
</evidence>
<dbReference type="InterPro" id="IPR036188">
    <property type="entry name" value="FAD/NAD-bd_sf"/>
</dbReference>
<evidence type="ECO:0000256" key="1">
    <source>
        <dbReference type="SAM" id="MobiDB-lite"/>
    </source>
</evidence>
<proteinExistence type="predicted"/>
<dbReference type="OrthoDB" id="429143at2759"/>
<dbReference type="InterPro" id="IPR006076">
    <property type="entry name" value="FAD-dep_OxRdtase"/>
</dbReference>
<organism evidence="3 4">
    <name type="scientific">Exidia glandulosa HHB12029</name>
    <dbReference type="NCBI Taxonomy" id="1314781"/>
    <lineage>
        <taxon>Eukaryota</taxon>
        <taxon>Fungi</taxon>
        <taxon>Dikarya</taxon>
        <taxon>Basidiomycota</taxon>
        <taxon>Agaricomycotina</taxon>
        <taxon>Agaricomycetes</taxon>
        <taxon>Auriculariales</taxon>
        <taxon>Exidiaceae</taxon>
        <taxon>Exidia</taxon>
    </lineage>
</organism>
<dbReference type="InParanoid" id="A0A165M2Z0"/>
<evidence type="ECO:0000313" key="3">
    <source>
        <dbReference type="EMBL" id="KZV98694.1"/>
    </source>
</evidence>
<dbReference type="PANTHER" id="PTHR13847">
    <property type="entry name" value="SARCOSINE DEHYDROGENASE-RELATED"/>
    <property type="match status" value="1"/>
</dbReference>
<protein>
    <submittedName>
        <fullName evidence="3">FAD dependent oxidoreductase-like protein</fullName>
    </submittedName>
</protein>